<accession>Q65U88</accession>
<dbReference type="InterPro" id="IPR011014">
    <property type="entry name" value="MscS_channel_TM-2"/>
</dbReference>
<evidence type="ECO:0000256" key="9">
    <source>
        <dbReference type="SAM" id="Phobius"/>
    </source>
</evidence>
<dbReference type="InterPro" id="IPR010920">
    <property type="entry name" value="LSM_dom_sf"/>
</dbReference>
<dbReference type="eggNOG" id="COG3264">
    <property type="taxonomic scope" value="Bacteria"/>
</dbReference>
<dbReference type="FunFam" id="1.10.287.1260:FF:000002">
    <property type="entry name" value="Potassium efflux system KefA"/>
    <property type="match status" value="1"/>
</dbReference>
<feature type="transmembrane region" description="Helical" evidence="9">
    <location>
        <begin position="917"/>
        <end position="945"/>
    </location>
</feature>
<evidence type="ECO:0000256" key="8">
    <source>
        <dbReference type="SAM" id="Coils"/>
    </source>
</evidence>
<evidence type="ECO:0000313" key="16">
    <source>
        <dbReference type="EMBL" id="AAU37472.1"/>
    </source>
</evidence>
<gene>
    <name evidence="16" type="ordered locus">MS0865</name>
</gene>
<dbReference type="PANTHER" id="PTHR30347">
    <property type="entry name" value="POTASSIUM CHANNEL RELATED"/>
    <property type="match status" value="1"/>
</dbReference>
<dbReference type="SUPFAM" id="SSF50182">
    <property type="entry name" value="Sm-like ribonucleoproteins"/>
    <property type="match status" value="1"/>
</dbReference>
<protein>
    <recommendedName>
        <fullName evidence="18">MscS protein</fullName>
    </recommendedName>
</protein>
<keyword evidence="5 10" id="KW-0732">Signal</keyword>
<feature type="transmembrane region" description="Helical" evidence="9">
    <location>
        <begin position="799"/>
        <end position="823"/>
    </location>
</feature>
<dbReference type="Gene3D" id="1.10.287.1260">
    <property type="match status" value="1"/>
</dbReference>
<evidence type="ECO:0000256" key="10">
    <source>
        <dbReference type="SAM" id="SignalP"/>
    </source>
</evidence>
<dbReference type="NCBIfam" id="NF008438">
    <property type="entry name" value="PRK11281.1"/>
    <property type="match status" value="1"/>
</dbReference>
<dbReference type="Proteomes" id="UP000000607">
    <property type="component" value="Chromosome"/>
</dbReference>
<reference evidence="16 17" key="1">
    <citation type="journal article" date="2004" name="Nat. Biotechnol.">
        <title>The genome sequence of the capnophilic rumen bacterium Mannheimia succiniciproducens.</title>
        <authorList>
            <person name="Hong S.H."/>
            <person name="Kim J.S."/>
            <person name="Lee S.Y."/>
            <person name="In Y.H."/>
            <person name="Choi S.S."/>
            <person name="Rih J.-K."/>
            <person name="Kim C.H."/>
            <person name="Jeong H."/>
            <person name="Hur C.G."/>
            <person name="Kim J.J."/>
        </authorList>
    </citation>
    <scope>NUCLEOTIDE SEQUENCE [LARGE SCALE GENOMIC DNA]</scope>
    <source>
        <strain evidence="17">KCTC 0769BP / MBEL55E</strain>
    </source>
</reference>
<dbReference type="PROSITE" id="PS01246">
    <property type="entry name" value="UPF0003"/>
    <property type="match status" value="1"/>
</dbReference>
<name>Q65U88_MANSM</name>
<feature type="transmembrane region" description="Helical" evidence="9">
    <location>
        <begin position="578"/>
        <end position="597"/>
    </location>
</feature>
<feature type="transmembrane region" description="Helical" evidence="9">
    <location>
        <begin position="843"/>
        <end position="863"/>
    </location>
</feature>
<dbReference type="InterPro" id="IPR011066">
    <property type="entry name" value="MscS_channel_C_sf"/>
</dbReference>
<dbReference type="Pfam" id="PF00924">
    <property type="entry name" value="MS_channel_2nd"/>
    <property type="match status" value="1"/>
</dbReference>
<dbReference type="GO" id="GO:0005886">
    <property type="term" value="C:plasma membrane"/>
    <property type="evidence" value="ECO:0007669"/>
    <property type="project" value="UniProtKB-SubCell"/>
</dbReference>
<keyword evidence="3" id="KW-1003">Cell membrane</keyword>
<dbReference type="AlphaFoldDB" id="Q65U88"/>
<feature type="domain" description="Mechanosensitive ion channel inner membrane" evidence="12">
    <location>
        <begin position="493"/>
        <end position="829"/>
    </location>
</feature>
<keyword evidence="4 9" id="KW-0812">Transmembrane</keyword>
<feature type="domain" description="Mechanosensitive ion channel MscS porin" evidence="13">
    <location>
        <begin position="38"/>
        <end position="265"/>
    </location>
</feature>
<keyword evidence="8" id="KW-0175">Coiled coil</keyword>
<dbReference type="InterPro" id="IPR023408">
    <property type="entry name" value="MscS_beta-dom_sf"/>
</dbReference>
<dbReference type="Gene3D" id="3.30.70.100">
    <property type="match status" value="1"/>
</dbReference>
<evidence type="ECO:0000256" key="5">
    <source>
        <dbReference type="ARBA" id="ARBA00022729"/>
    </source>
</evidence>
<evidence type="ECO:0000259" key="14">
    <source>
        <dbReference type="Pfam" id="PF21082"/>
    </source>
</evidence>
<dbReference type="InterPro" id="IPR049142">
    <property type="entry name" value="MS_channel_1st"/>
</dbReference>
<feature type="domain" description="Mechanosensitive ion channel MscS C-terminal" evidence="14">
    <location>
        <begin position="1007"/>
        <end position="1089"/>
    </location>
</feature>
<dbReference type="InterPro" id="IPR006685">
    <property type="entry name" value="MscS_channel_2nd"/>
</dbReference>
<evidence type="ECO:0008006" key="18">
    <source>
        <dbReference type="Google" id="ProtNLM"/>
    </source>
</evidence>
<evidence type="ECO:0000256" key="2">
    <source>
        <dbReference type="ARBA" id="ARBA00008017"/>
    </source>
</evidence>
<dbReference type="InterPro" id="IPR052702">
    <property type="entry name" value="MscS-like_channel"/>
</dbReference>
<keyword evidence="17" id="KW-1185">Reference proteome</keyword>
<evidence type="ECO:0000259" key="13">
    <source>
        <dbReference type="Pfam" id="PF12795"/>
    </source>
</evidence>
<comment type="similarity">
    <text evidence="2">Belongs to the MscS (TC 1.A.23) family.</text>
</comment>
<evidence type="ECO:0000256" key="4">
    <source>
        <dbReference type="ARBA" id="ARBA00022692"/>
    </source>
</evidence>
<feature type="transmembrane region" description="Helical" evidence="9">
    <location>
        <begin position="683"/>
        <end position="709"/>
    </location>
</feature>
<dbReference type="InterPro" id="IPR025692">
    <property type="entry name" value="MscS_IM_dom1"/>
</dbReference>
<dbReference type="SUPFAM" id="SSF82861">
    <property type="entry name" value="Mechanosensitive channel protein MscS (YggB), transmembrane region"/>
    <property type="match status" value="1"/>
</dbReference>
<feature type="chain" id="PRO_5004268674" description="MscS protein" evidence="10">
    <location>
        <begin position="27"/>
        <end position="1118"/>
    </location>
</feature>
<dbReference type="GO" id="GO:0009992">
    <property type="term" value="P:intracellular water homeostasis"/>
    <property type="evidence" value="ECO:0007669"/>
    <property type="project" value="TreeGrafter"/>
</dbReference>
<dbReference type="FunFam" id="2.30.30.60:FF:000001">
    <property type="entry name" value="MscS Mechanosensitive ion channel"/>
    <property type="match status" value="1"/>
</dbReference>
<dbReference type="Pfam" id="PF21082">
    <property type="entry name" value="MS_channel_3rd"/>
    <property type="match status" value="1"/>
</dbReference>
<evidence type="ECO:0000256" key="6">
    <source>
        <dbReference type="ARBA" id="ARBA00022989"/>
    </source>
</evidence>
<dbReference type="EMBL" id="AE016827">
    <property type="protein sequence ID" value="AAU37472.1"/>
    <property type="molecule type" value="Genomic_DNA"/>
</dbReference>
<sequence length="1118" mass="126149">MNMIRIIRSFGLALSLVFAFVGSTFAADLPTEKSLQAQIEQLQKDEQTEVNKALVQNLQDAQELLAQIAKQKADNEKLNKDIDRSTRTLAESKANIERFKKQEKTVEQLKEDFRKLSLTTLQDRSESATENLQNLQAELLTLNANLSGQKTAPERAQAALTENLKQSQALNSQLSNVNIEKTLQTKLTAQLALLELKNAYNQILLYGNNALTNLYTSQVNEKTLEQTQLQKQLTALQDIINEKNLEKTQEQVEKATESQQKSAATNTNPVIVRELDLNTAVTKDLLEQTTKLNALSQDNLRVKGILDNLQQTQHNIEEQISALQGTLVLSRIINKQQQSLPQDSMIKGLPKQIADLRVKIFDITEFKNNVNNAPAYIASLEKSDKVTFTDAEKNQLTDILAARDKVLTDLLKQLNGQLNVSINLELNQQQVQTISDALQSKLKQQSFWVKSNSNIDLKWLQDAPMLIRYQLRGIGNTFDFSNWRDNLVPAVFWILLLIALTAIIHRKKEKIKQQLTRINNKIKSLGTDNQWNTPLAIFWTIILCLPSTFMFLAVFILVTYICFQDPTQVWPWGLKMSVYWLSFAFLLAMLRPNGIGYTHFGMPKQSNETFRKILKQSVWVIALLLNTSIFTNLEMGVTYDVLGQTMTIIVLIVTIFIVAPGFRKAISTYQEATNNDKQGTHTYVLYLIRAVLLLAPIILIVLIAVGYYYTALVLIEHLVATYFAVITWVIFRNIIQRAFSVTSRRLAAKRLQEKREQARAKAEASEHPEVDSGEVILEVKEETLAVSEVKQQISKITDFLLWLCLFGLLYWVWSDLVTVAYYLDGVTLWKQSVTTESGTVMESVTLFNLLIAILVLFATYVLVRNIGGVLEVLIFSNLKLSQGTPYTITTLLTYAVIALGASFAFGTLGMSWSKLQWLFAALSVGLGFGMQEIFANFVSGIIILFERPVRIGDVITLGEFNGTVSKIRIRATTLVDFDGKEVIVPNKAFVTERLVNWALSDTVTRVIIRVGVAYGSDLELTKKLLLQAADDCDKVLKTPSPVVYFLTFGASTLDHELRVYVGNISDRNPTIDFLNNRINTLLAQHNIEIAFNQLDVFIKNQNADEEVKLGNEQLKLQK</sequence>
<feature type="transmembrane region" description="Helical" evidence="9">
    <location>
        <begin position="884"/>
        <end position="905"/>
    </location>
</feature>
<keyword evidence="6 9" id="KW-1133">Transmembrane helix</keyword>
<dbReference type="GO" id="GO:0008381">
    <property type="term" value="F:mechanosensitive monoatomic ion channel activity"/>
    <property type="evidence" value="ECO:0007669"/>
    <property type="project" value="UniProtKB-ARBA"/>
</dbReference>
<feature type="signal peptide" evidence="10">
    <location>
        <begin position="1"/>
        <end position="26"/>
    </location>
</feature>
<proteinExistence type="inferred from homology"/>
<feature type="coiled-coil region" evidence="8">
    <location>
        <begin position="32"/>
        <end position="152"/>
    </location>
</feature>
<feature type="transmembrane region" description="Helical" evidence="9">
    <location>
        <begin position="487"/>
        <end position="504"/>
    </location>
</feature>
<evidence type="ECO:0000259" key="15">
    <source>
        <dbReference type="Pfam" id="PF21088"/>
    </source>
</evidence>
<feature type="transmembrane region" description="Helical" evidence="9">
    <location>
        <begin position="535"/>
        <end position="558"/>
    </location>
</feature>
<dbReference type="SUPFAM" id="SSF82689">
    <property type="entry name" value="Mechanosensitive channel protein MscS (YggB), C-terminal domain"/>
    <property type="match status" value="1"/>
</dbReference>
<dbReference type="PANTHER" id="PTHR30347:SF1">
    <property type="entry name" value="MECHANOSENSITIVE CHANNEL MSCK"/>
    <property type="match status" value="1"/>
</dbReference>
<feature type="domain" description="Mechanosensitive ion channel MscS" evidence="11">
    <location>
        <begin position="933"/>
        <end position="997"/>
    </location>
</feature>
<evidence type="ECO:0000259" key="12">
    <source>
        <dbReference type="Pfam" id="PF12794"/>
    </source>
</evidence>
<feature type="transmembrane region" description="Helical" evidence="9">
    <location>
        <begin position="715"/>
        <end position="735"/>
    </location>
</feature>
<feature type="transmembrane region" description="Helical" evidence="9">
    <location>
        <begin position="618"/>
        <end position="635"/>
    </location>
</feature>
<dbReference type="Pfam" id="PF21088">
    <property type="entry name" value="MS_channel_1st"/>
    <property type="match status" value="1"/>
</dbReference>
<dbReference type="InterPro" id="IPR024393">
    <property type="entry name" value="MscS_porin"/>
</dbReference>
<evidence type="ECO:0000256" key="1">
    <source>
        <dbReference type="ARBA" id="ARBA00004651"/>
    </source>
</evidence>
<comment type="subcellular location">
    <subcellularLocation>
        <location evidence="1">Cell membrane</location>
        <topology evidence="1">Multi-pass membrane protein</topology>
    </subcellularLocation>
</comment>
<evidence type="ECO:0000313" key="17">
    <source>
        <dbReference type="Proteomes" id="UP000000607"/>
    </source>
</evidence>
<dbReference type="InterPro" id="IPR006686">
    <property type="entry name" value="MscS_channel_CS"/>
</dbReference>
<dbReference type="eggNOG" id="COG1196">
    <property type="taxonomic scope" value="Bacteria"/>
</dbReference>
<feature type="transmembrane region" description="Helical" evidence="9">
    <location>
        <begin position="641"/>
        <end position="662"/>
    </location>
</feature>
<feature type="domain" description="Mechanosensitive ion channel transmembrane helices 2/3" evidence="15">
    <location>
        <begin position="890"/>
        <end position="931"/>
    </location>
</feature>
<evidence type="ECO:0000259" key="11">
    <source>
        <dbReference type="Pfam" id="PF00924"/>
    </source>
</evidence>
<dbReference type="Gene3D" id="2.30.30.60">
    <property type="match status" value="1"/>
</dbReference>
<dbReference type="Pfam" id="PF12795">
    <property type="entry name" value="MscS_porin"/>
    <property type="match status" value="1"/>
</dbReference>
<evidence type="ECO:0000256" key="7">
    <source>
        <dbReference type="ARBA" id="ARBA00023136"/>
    </source>
</evidence>
<keyword evidence="7 9" id="KW-0472">Membrane</keyword>
<evidence type="ECO:0000256" key="3">
    <source>
        <dbReference type="ARBA" id="ARBA00022475"/>
    </source>
</evidence>
<dbReference type="KEGG" id="msu:MS0865"/>
<dbReference type="InterPro" id="IPR049278">
    <property type="entry name" value="MS_channel_C"/>
</dbReference>
<dbReference type="STRING" id="221988.MS0865"/>
<dbReference type="HOGENOM" id="CLU_007829_3_0_6"/>
<dbReference type="Pfam" id="PF12794">
    <property type="entry name" value="MscS_TM"/>
    <property type="match status" value="1"/>
</dbReference>
<organism evidence="16 17">
    <name type="scientific">Mannheimia succiniciproducens (strain KCTC 0769BP / MBEL55E)</name>
    <dbReference type="NCBI Taxonomy" id="221988"/>
    <lineage>
        <taxon>Bacteria</taxon>
        <taxon>Pseudomonadati</taxon>
        <taxon>Pseudomonadota</taxon>
        <taxon>Gammaproteobacteria</taxon>
        <taxon>Pasteurellales</taxon>
        <taxon>Pasteurellaceae</taxon>
        <taxon>Basfia</taxon>
    </lineage>
</organism>